<feature type="transmembrane region" description="Helical" evidence="6">
    <location>
        <begin position="185"/>
        <end position="204"/>
    </location>
</feature>
<evidence type="ECO:0000256" key="2">
    <source>
        <dbReference type="ARBA" id="ARBA00009190"/>
    </source>
</evidence>
<keyword evidence="8" id="KW-1185">Reference proteome</keyword>
<gene>
    <name evidence="7" type="ORF">CLV37_11825</name>
</gene>
<organism evidence="7 8">
    <name type="scientific">Kineococcus rhizosphaerae</name>
    <dbReference type="NCBI Taxonomy" id="559628"/>
    <lineage>
        <taxon>Bacteria</taxon>
        <taxon>Bacillati</taxon>
        <taxon>Actinomycetota</taxon>
        <taxon>Actinomycetes</taxon>
        <taxon>Kineosporiales</taxon>
        <taxon>Kineosporiaceae</taxon>
        <taxon>Kineococcus</taxon>
    </lineage>
</organism>
<keyword evidence="5 6" id="KW-0472">Membrane</keyword>
<evidence type="ECO:0000256" key="5">
    <source>
        <dbReference type="ARBA" id="ARBA00023136"/>
    </source>
</evidence>
<reference evidence="7 8" key="1">
    <citation type="submission" date="2018-03" db="EMBL/GenBank/DDBJ databases">
        <title>Genomic Encyclopedia of Archaeal and Bacterial Type Strains, Phase II (KMG-II): from individual species to whole genera.</title>
        <authorList>
            <person name="Goeker M."/>
        </authorList>
    </citation>
    <scope>NUCLEOTIDE SEQUENCE [LARGE SCALE GENOMIC DNA]</scope>
    <source>
        <strain evidence="7 8">DSM 19711</strain>
    </source>
</reference>
<dbReference type="InterPro" id="IPR001727">
    <property type="entry name" value="GDT1-like"/>
</dbReference>
<sequence length="208" mass="21470">MPRVDPAVLAASFLPILLLELPDKTFVATLVLATRFRPLTAWIGVGLAFAVQCLIAVVAGRLLAQLPDRPVAAVAALLFAVGAFTLFRGAAKAQQAEEEARVEYEGKVRGGTSGWRAVLACFGVIFLAEWGDLSQLFTAGLAARYDDPVSVFAGSWAALLVVSGLAAAVGGTIVRKLSVAAVSRVGGVVCAVLAVLTALEVAGLDLPV</sequence>
<dbReference type="PANTHER" id="PTHR12608:SF1">
    <property type="entry name" value="TRANSMEMBRANE PROTEIN 165"/>
    <property type="match status" value="1"/>
</dbReference>
<dbReference type="Proteomes" id="UP000238083">
    <property type="component" value="Unassembled WGS sequence"/>
</dbReference>
<proteinExistence type="inferred from homology"/>
<dbReference type="GO" id="GO:0046873">
    <property type="term" value="F:metal ion transmembrane transporter activity"/>
    <property type="evidence" value="ECO:0007669"/>
    <property type="project" value="InterPro"/>
</dbReference>
<evidence type="ECO:0000313" key="7">
    <source>
        <dbReference type="EMBL" id="PRY10055.1"/>
    </source>
</evidence>
<keyword evidence="4 6" id="KW-1133">Transmembrane helix</keyword>
<feature type="transmembrane region" description="Helical" evidence="6">
    <location>
        <begin position="112"/>
        <end position="131"/>
    </location>
</feature>
<evidence type="ECO:0000256" key="3">
    <source>
        <dbReference type="ARBA" id="ARBA00022692"/>
    </source>
</evidence>
<accession>A0A2T0QX56</accession>
<name>A0A2T0QX56_9ACTN</name>
<dbReference type="AlphaFoldDB" id="A0A2T0QX56"/>
<protein>
    <recommendedName>
        <fullName evidence="6">GDT1 family protein</fullName>
    </recommendedName>
</protein>
<dbReference type="EMBL" id="PVZF01000018">
    <property type="protein sequence ID" value="PRY10055.1"/>
    <property type="molecule type" value="Genomic_DNA"/>
</dbReference>
<evidence type="ECO:0000256" key="4">
    <source>
        <dbReference type="ARBA" id="ARBA00022989"/>
    </source>
</evidence>
<feature type="transmembrane region" description="Helical" evidence="6">
    <location>
        <begin position="39"/>
        <end position="59"/>
    </location>
</feature>
<comment type="caution">
    <text evidence="7">The sequence shown here is derived from an EMBL/GenBank/DDBJ whole genome shotgun (WGS) entry which is preliminary data.</text>
</comment>
<feature type="transmembrane region" description="Helical" evidence="6">
    <location>
        <begin position="71"/>
        <end position="91"/>
    </location>
</feature>
<feature type="transmembrane region" description="Helical" evidence="6">
    <location>
        <begin position="12"/>
        <end position="32"/>
    </location>
</feature>
<evidence type="ECO:0000256" key="1">
    <source>
        <dbReference type="ARBA" id="ARBA00004141"/>
    </source>
</evidence>
<dbReference type="PANTHER" id="PTHR12608">
    <property type="entry name" value="TRANSMEMBRANE PROTEIN HTP-1 RELATED"/>
    <property type="match status" value="1"/>
</dbReference>
<comment type="similarity">
    <text evidence="2 6">Belongs to the GDT1 family.</text>
</comment>
<dbReference type="Pfam" id="PF01169">
    <property type="entry name" value="GDT1"/>
    <property type="match status" value="2"/>
</dbReference>
<dbReference type="GO" id="GO:0016020">
    <property type="term" value="C:membrane"/>
    <property type="evidence" value="ECO:0007669"/>
    <property type="project" value="UniProtKB-SubCell"/>
</dbReference>
<evidence type="ECO:0000313" key="8">
    <source>
        <dbReference type="Proteomes" id="UP000238083"/>
    </source>
</evidence>
<evidence type="ECO:0000256" key="6">
    <source>
        <dbReference type="RuleBase" id="RU365102"/>
    </source>
</evidence>
<comment type="subcellular location">
    <subcellularLocation>
        <location evidence="1 6">Membrane</location>
        <topology evidence="1 6">Multi-pass membrane protein</topology>
    </subcellularLocation>
</comment>
<keyword evidence="3 6" id="KW-0812">Transmembrane</keyword>
<feature type="transmembrane region" description="Helical" evidence="6">
    <location>
        <begin position="151"/>
        <end position="173"/>
    </location>
</feature>